<feature type="compositionally biased region" description="Polar residues" evidence="6">
    <location>
        <begin position="139"/>
        <end position="148"/>
    </location>
</feature>
<protein>
    <submittedName>
        <fullName evidence="8">Uncharacterized protein</fullName>
    </submittedName>
</protein>
<dbReference type="AlphaFoldDB" id="A0A165J8X1"/>
<comment type="subcellular location">
    <subcellularLocation>
        <location evidence="1">Membrane</location>
    </subcellularLocation>
</comment>
<dbReference type="InParanoid" id="A0A165J8X1"/>
<gene>
    <name evidence="8" type="ORF">CALCODRAFT_427691</name>
</gene>
<evidence type="ECO:0000256" key="3">
    <source>
        <dbReference type="ARBA" id="ARBA00022692"/>
    </source>
</evidence>
<reference evidence="8 9" key="1">
    <citation type="journal article" date="2016" name="Mol. Biol. Evol.">
        <title>Comparative Genomics of Early-Diverging Mushroom-Forming Fungi Provides Insights into the Origins of Lignocellulose Decay Capabilities.</title>
        <authorList>
            <person name="Nagy L.G."/>
            <person name="Riley R."/>
            <person name="Tritt A."/>
            <person name="Adam C."/>
            <person name="Daum C."/>
            <person name="Floudas D."/>
            <person name="Sun H."/>
            <person name="Yadav J.S."/>
            <person name="Pangilinan J."/>
            <person name="Larsson K.H."/>
            <person name="Matsuura K."/>
            <person name="Barry K."/>
            <person name="Labutti K."/>
            <person name="Kuo R."/>
            <person name="Ohm R.A."/>
            <person name="Bhattacharya S.S."/>
            <person name="Shirouzu T."/>
            <person name="Yoshinaga Y."/>
            <person name="Martin F.M."/>
            <person name="Grigoriev I.V."/>
            <person name="Hibbett D.S."/>
        </authorList>
    </citation>
    <scope>NUCLEOTIDE SEQUENCE [LARGE SCALE GENOMIC DNA]</scope>
    <source>
        <strain evidence="8 9">HHB12733</strain>
    </source>
</reference>
<sequence length="210" mass="23612">MVNIPQITTPKKGSFKLKRHHGYSVVLFIFGTVFPPLAVAARFGIGTDFFLNLFLTICGYIPGHVHNFYIQNIRNNKNNRRTPKWAIRYGLINDDFVNKKKKKSAWANRYDERLPHSTYEGRDVEEGQTPDARVHRTDSIGSAASDTGSLREGDAGERRNGHAHDQLWTQEDESFYSTNGADENAGGRWHYPGASPSSSLLVLHPAPSSR</sequence>
<keyword evidence="3 7" id="KW-0812">Transmembrane</keyword>
<dbReference type="EMBL" id="KV423922">
    <property type="protein sequence ID" value="KZT61529.1"/>
    <property type="molecule type" value="Genomic_DNA"/>
</dbReference>
<dbReference type="Pfam" id="PF01679">
    <property type="entry name" value="Pmp3"/>
    <property type="match status" value="1"/>
</dbReference>
<dbReference type="PANTHER" id="PTHR21659:SF85">
    <property type="entry name" value="EXPRESSED PROTEIN"/>
    <property type="match status" value="1"/>
</dbReference>
<dbReference type="GO" id="GO:0016020">
    <property type="term" value="C:membrane"/>
    <property type="evidence" value="ECO:0007669"/>
    <property type="project" value="UniProtKB-SubCell"/>
</dbReference>
<evidence type="ECO:0000256" key="2">
    <source>
        <dbReference type="ARBA" id="ARBA00009530"/>
    </source>
</evidence>
<proteinExistence type="inferred from homology"/>
<evidence type="ECO:0000313" key="8">
    <source>
        <dbReference type="EMBL" id="KZT61529.1"/>
    </source>
</evidence>
<evidence type="ECO:0000256" key="7">
    <source>
        <dbReference type="SAM" id="Phobius"/>
    </source>
</evidence>
<evidence type="ECO:0000256" key="5">
    <source>
        <dbReference type="ARBA" id="ARBA00023136"/>
    </source>
</evidence>
<evidence type="ECO:0000256" key="4">
    <source>
        <dbReference type="ARBA" id="ARBA00022989"/>
    </source>
</evidence>
<accession>A0A165J8X1</accession>
<feature type="transmembrane region" description="Helical" evidence="7">
    <location>
        <begin position="21"/>
        <end position="43"/>
    </location>
</feature>
<dbReference type="InterPro" id="IPR000612">
    <property type="entry name" value="PMP3"/>
</dbReference>
<keyword evidence="4 7" id="KW-1133">Transmembrane helix</keyword>
<evidence type="ECO:0000256" key="6">
    <source>
        <dbReference type="SAM" id="MobiDB-lite"/>
    </source>
</evidence>
<dbReference type="Proteomes" id="UP000076842">
    <property type="component" value="Unassembled WGS sequence"/>
</dbReference>
<keyword evidence="9" id="KW-1185">Reference proteome</keyword>
<keyword evidence="5 7" id="KW-0472">Membrane</keyword>
<organism evidence="8 9">
    <name type="scientific">Calocera cornea HHB12733</name>
    <dbReference type="NCBI Taxonomy" id="1353952"/>
    <lineage>
        <taxon>Eukaryota</taxon>
        <taxon>Fungi</taxon>
        <taxon>Dikarya</taxon>
        <taxon>Basidiomycota</taxon>
        <taxon>Agaricomycotina</taxon>
        <taxon>Dacrymycetes</taxon>
        <taxon>Dacrymycetales</taxon>
        <taxon>Dacrymycetaceae</taxon>
        <taxon>Calocera</taxon>
    </lineage>
</organism>
<feature type="transmembrane region" description="Helical" evidence="7">
    <location>
        <begin position="49"/>
        <end position="70"/>
    </location>
</feature>
<feature type="region of interest" description="Disordered" evidence="6">
    <location>
        <begin position="117"/>
        <end position="210"/>
    </location>
</feature>
<name>A0A165J8X1_9BASI</name>
<comment type="similarity">
    <text evidence="2">Belongs to the UPF0057 (PMP3) family.</text>
</comment>
<feature type="compositionally biased region" description="Basic and acidic residues" evidence="6">
    <location>
        <begin position="149"/>
        <end position="165"/>
    </location>
</feature>
<evidence type="ECO:0000256" key="1">
    <source>
        <dbReference type="ARBA" id="ARBA00004370"/>
    </source>
</evidence>
<dbReference type="PANTHER" id="PTHR21659">
    <property type="entry name" value="HYDROPHOBIC PROTEIN RCI2 LOW TEMPERATURE AND SALT RESPONSIVE PROTEIN LTI6 -RELATED"/>
    <property type="match status" value="1"/>
</dbReference>
<dbReference type="OrthoDB" id="2152119at2759"/>
<evidence type="ECO:0000313" key="9">
    <source>
        <dbReference type="Proteomes" id="UP000076842"/>
    </source>
</evidence>